<dbReference type="GO" id="GO:0009253">
    <property type="term" value="P:peptidoglycan catabolic process"/>
    <property type="evidence" value="ECO:0007669"/>
    <property type="project" value="InterPro"/>
</dbReference>
<dbReference type="KEGG" id="nneo:PQG83_03880"/>
<dbReference type="SUPFAM" id="SSF53187">
    <property type="entry name" value="Zn-dependent exopeptidases"/>
    <property type="match status" value="1"/>
</dbReference>
<protein>
    <recommendedName>
        <fullName evidence="2">N-acetylmuramoyl-L-alanine amidase</fullName>
        <ecNumber evidence="2">3.5.1.28</ecNumber>
    </recommendedName>
</protein>
<dbReference type="GO" id="GO:0008745">
    <property type="term" value="F:N-acetylmuramoyl-L-alanine amidase activity"/>
    <property type="evidence" value="ECO:0007669"/>
    <property type="project" value="UniProtKB-EC"/>
</dbReference>
<accession>A0AA96GJ58</accession>
<dbReference type="Gene3D" id="3.40.630.40">
    <property type="entry name" value="Zn-dependent exopeptidases"/>
    <property type="match status" value="1"/>
</dbReference>
<dbReference type="PANTHER" id="PTHR30404">
    <property type="entry name" value="N-ACETYLMURAMOYL-L-ALANINE AMIDASE"/>
    <property type="match status" value="1"/>
</dbReference>
<keyword evidence="3" id="KW-0378">Hydrolase</keyword>
<dbReference type="EMBL" id="CP116968">
    <property type="protein sequence ID" value="WNM62901.1"/>
    <property type="molecule type" value="Genomic_DNA"/>
</dbReference>
<dbReference type="PANTHER" id="PTHR30404:SF0">
    <property type="entry name" value="N-ACETYLMURAMOYL-L-ALANINE AMIDASE AMIC"/>
    <property type="match status" value="1"/>
</dbReference>
<dbReference type="AlphaFoldDB" id="A0AA96GJ58"/>
<feature type="domain" description="MurNAc-LAA" evidence="4">
    <location>
        <begin position="252"/>
        <end position="403"/>
    </location>
</feature>
<organism evidence="5 6">
    <name type="scientific">Candidatus Nitrospira neomarina</name>
    <dbReference type="NCBI Taxonomy" id="3020899"/>
    <lineage>
        <taxon>Bacteria</taxon>
        <taxon>Pseudomonadati</taxon>
        <taxon>Nitrospirota</taxon>
        <taxon>Nitrospiria</taxon>
        <taxon>Nitrospirales</taxon>
        <taxon>Nitrospiraceae</taxon>
        <taxon>Nitrospira</taxon>
    </lineage>
</organism>
<dbReference type="InterPro" id="IPR050695">
    <property type="entry name" value="N-acetylmuramoyl_amidase_3"/>
</dbReference>
<dbReference type="GO" id="GO:0030288">
    <property type="term" value="C:outer membrane-bounded periplasmic space"/>
    <property type="evidence" value="ECO:0007669"/>
    <property type="project" value="TreeGrafter"/>
</dbReference>
<evidence type="ECO:0000256" key="3">
    <source>
        <dbReference type="ARBA" id="ARBA00022801"/>
    </source>
</evidence>
<dbReference type="Proteomes" id="UP001302494">
    <property type="component" value="Chromosome"/>
</dbReference>
<dbReference type="Pfam" id="PF01520">
    <property type="entry name" value="Amidase_3"/>
    <property type="match status" value="1"/>
</dbReference>
<keyword evidence="6" id="KW-1185">Reference proteome</keyword>
<reference evidence="5 6" key="1">
    <citation type="submission" date="2023-01" db="EMBL/GenBank/DDBJ databases">
        <title>Cultivation and genomic characterization of new, ubiquitous marine nitrite-oxidizing bacteria from the Nitrospirales.</title>
        <authorList>
            <person name="Mueller A.J."/>
            <person name="Daebeler A."/>
            <person name="Herbold C.W."/>
            <person name="Kirkegaard R.H."/>
            <person name="Daims H."/>
        </authorList>
    </citation>
    <scope>NUCLEOTIDE SEQUENCE [LARGE SCALE GENOMIC DNA]</scope>
    <source>
        <strain evidence="5 6">DK</strain>
    </source>
</reference>
<gene>
    <name evidence="5" type="ORF">PQG83_03880</name>
</gene>
<dbReference type="FunFam" id="3.40.630.40:FF:000005">
    <property type="entry name" value="N-acetylmuramoyl-L-alanine amidase (AmiA)"/>
    <property type="match status" value="1"/>
</dbReference>
<evidence type="ECO:0000313" key="5">
    <source>
        <dbReference type="EMBL" id="WNM62901.1"/>
    </source>
</evidence>
<proteinExistence type="predicted"/>
<dbReference type="InterPro" id="IPR002508">
    <property type="entry name" value="MurNAc-LAA_cat"/>
</dbReference>
<evidence type="ECO:0000259" key="4">
    <source>
        <dbReference type="SMART" id="SM00646"/>
    </source>
</evidence>
<dbReference type="SMART" id="SM00646">
    <property type="entry name" value="Ami_3"/>
    <property type="match status" value="1"/>
</dbReference>
<comment type="catalytic activity">
    <reaction evidence="1">
        <text>Hydrolyzes the link between N-acetylmuramoyl residues and L-amino acid residues in certain cell-wall glycopeptides.</text>
        <dbReference type="EC" id="3.5.1.28"/>
    </reaction>
</comment>
<evidence type="ECO:0000256" key="2">
    <source>
        <dbReference type="ARBA" id="ARBA00011901"/>
    </source>
</evidence>
<name>A0AA96GJ58_9BACT</name>
<sequence length="414" mass="45787">MPSIRMISLYSCIGIVFLSGSLPLAGGATEIRPFAGDETQPQIHLIAQSPSSTSIRNIRAHRHKNYTRVVLDLTRSVHPAPQEHQTATTFELELPNTKFANPAVTKSRTDSLPLQLDLSTTSSGSILLSIPIEGWKRYKWYVLKNPARIVLDLYPITEASSLARAPDSSIPASPVVPPPTPPPPVIKKDLVIVIDPGHGGKDPGALGRKGTREKDVVLHVANHLRDLLAKESSTKVFMTRETDVFIELEDRATFANTHKADLFVSIHINSHSQSSVKGLEFYHFGEASDPRALAVAARENGTPLEKNAAPWQFILADKLNDKKIDDSRELAWTTKNSLVKFLDTFYKIKDHGIKTAPFFVLRMTTMPAILAEIAFISNPTEEKLLQSSTYQKRVAEGIFKGLQTYITPLQTASR</sequence>
<dbReference type="EC" id="3.5.1.28" evidence="2"/>
<evidence type="ECO:0000313" key="6">
    <source>
        <dbReference type="Proteomes" id="UP001302494"/>
    </source>
</evidence>
<dbReference type="CDD" id="cd02696">
    <property type="entry name" value="MurNAc-LAA"/>
    <property type="match status" value="1"/>
</dbReference>
<dbReference type="RefSeq" id="WP_312746983.1">
    <property type="nucleotide sequence ID" value="NZ_CP116968.1"/>
</dbReference>
<evidence type="ECO:0000256" key="1">
    <source>
        <dbReference type="ARBA" id="ARBA00001561"/>
    </source>
</evidence>